<dbReference type="InterPro" id="IPR001296">
    <property type="entry name" value="Glyco_trans_1"/>
</dbReference>
<feature type="domain" description="Glycosyl transferase family 1" evidence="3">
    <location>
        <begin position="231"/>
        <end position="376"/>
    </location>
</feature>
<dbReference type="Gene3D" id="3.40.50.2000">
    <property type="entry name" value="Glycogen Phosphorylase B"/>
    <property type="match status" value="2"/>
</dbReference>
<dbReference type="Proteomes" id="UP000237983">
    <property type="component" value="Unassembled WGS sequence"/>
</dbReference>
<dbReference type="SUPFAM" id="SSF53756">
    <property type="entry name" value="UDP-Glycosyltransferase/glycogen phosphorylase"/>
    <property type="match status" value="1"/>
</dbReference>
<dbReference type="Pfam" id="PF00534">
    <property type="entry name" value="Glycos_transf_1"/>
    <property type="match status" value="1"/>
</dbReference>
<evidence type="ECO:0000256" key="2">
    <source>
        <dbReference type="ARBA" id="ARBA00022679"/>
    </source>
</evidence>
<organism evidence="4 5">
    <name type="scientific">Glaciihabitans tibetensis</name>
    <dbReference type="NCBI Taxonomy" id="1266600"/>
    <lineage>
        <taxon>Bacteria</taxon>
        <taxon>Bacillati</taxon>
        <taxon>Actinomycetota</taxon>
        <taxon>Actinomycetes</taxon>
        <taxon>Micrococcales</taxon>
        <taxon>Microbacteriaceae</taxon>
        <taxon>Glaciihabitans</taxon>
    </lineage>
</organism>
<dbReference type="PANTHER" id="PTHR12526">
    <property type="entry name" value="GLYCOSYLTRANSFERASE"/>
    <property type="match status" value="1"/>
</dbReference>
<name>A0A2T0VFC5_9MICO</name>
<dbReference type="OrthoDB" id="9806887at2"/>
<keyword evidence="5" id="KW-1185">Reference proteome</keyword>
<dbReference type="AlphaFoldDB" id="A0A2T0VFC5"/>
<evidence type="ECO:0000313" key="5">
    <source>
        <dbReference type="Proteomes" id="UP000237983"/>
    </source>
</evidence>
<accession>A0A2T0VFC5</accession>
<sequence>MAEPRAAIIFDCLFPATTGGGERVYRRIAEEFVQRHIVVDYLTRDLGDVPTPGFTVVPVWNGDIYDESGARTTSSALYFARGVYRHLRAYRGEYDIVVASALPVLTVLAAALALRGSRSFLVVDWLEVWTLRKWRSYSGALTGSLAFLLQVAGARVGDLHTVNSTFTARRLQRHRRGAAPVVLGLVDLVDPAPAAAMSPSPSGETPDRVARAAVIPEESDQGDVAAGGLAPFLLFVGRHIADKRIDTLPAALAELHRSRPDVTLVVAGSGPETARLEAAVRRAGVGDSVHLVGRVSDERLAELTSSAAVLVNPSAREGFGLVVAEAAAYGTPSIVVAGEDNAAVDLIVEGVNGFVAASVEPAELARAVARALDGGEALRGSTAAWFARERVSRSLAVSVDEILARHRAALGD</sequence>
<dbReference type="CDD" id="cd03801">
    <property type="entry name" value="GT4_PimA-like"/>
    <property type="match status" value="1"/>
</dbReference>
<keyword evidence="2 4" id="KW-0808">Transferase</keyword>
<keyword evidence="1" id="KW-0328">Glycosyltransferase</keyword>
<evidence type="ECO:0000259" key="3">
    <source>
        <dbReference type="Pfam" id="PF00534"/>
    </source>
</evidence>
<gene>
    <name evidence="4" type="ORF">B0I08_103115</name>
</gene>
<dbReference type="RefSeq" id="WP_106211060.1">
    <property type="nucleotide sequence ID" value="NZ_PVTL01000003.1"/>
</dbReference>
<dbReference type="GO" id="GO:0016757">
    <property type="term" value="F:glycosyltransferase activity"/>
    <property type="evidence" value="ECO:0007669"/>
    <property type="project" value="UniProtKB-KW"/>
</dbReference>
<evidence type="ECO:0000313" key="4">
    <source>
        <dbReference type="EMBL" id="PRY68910.1"/>
    </source>
</evidence>
<comment type="caution">
    <text evidence="4">The sequence shown here is derived from an EMBL/GenBank/DDBJ whole genome shotgun (WGS) entry which is preliminary data.</text>
</comment>
<proteinExistence type="predicted"/>
<dbReference type="EMBL" id="PVTL01000003">
    <property type="protein sequence ID" value="PRY68910.1"/>
    <property type="molecule type" value="Genomic_DNA"/>
</dbReference>
<protein>
    <submittedName>
        <fullName evidence="4">Glycosyltransferase involved in cell wall biosynthesis</fullName>
    </submittedName>
</protein>
<dbReference type="PANTHER" id="PTHR12526:SF510">
    <property type="entry name" value="D-INOSITOL 3-PHOSPHATE GLYCOSYLTRANSFERASE"/>
    <property type="match status" value="1"/>
</dbReference>
<reference evidence="4 5" key="1">
    <citation type="submission" date="2018-03" db="EMBL/GenBank/DDBJ databases">
        <title>Genomic Encyclopedia of Type Strains, Phase III (KMG-III): the genomes of soil and plant-associated and newly described type strains.</title>
        <authorList>
            <person name="Whitman W."/>
        </authorList>
    </citation>
    <scope>NUCLEOTIDE SEQUENCE [LARGE SCALE GENOMIC DNA]</scope>
    <source>
        <strain evidence="4 5">CGMCC 1.12484</strain>
    </source>
</reference>
<evidence type="ECO:0000256" key="1">
    <source>
        <dbReference type="ARBA" id="ARBA00022676"/>
    </source>
</evidence>